<dbReference type="Gene3D" id="3.90.950.20">
    <property type="entry name" value="CinA-like"/>
    <property type="match status" value="1"/>
</dbReference>
<sequence length="203" mass="20592">MVDGDAEKVARSAEKSTDPVEIVQRLGHRGLTIATGESLTAGSLASRIADVPGASVALLGGVVSYSNGVKENVLGVDAQLLETRGAVDGGVAAQMAQGAAQACGAELGISTTGVAGPEPHQGKPVGTVYLGFYVAPGVVERLGLRIPENCSQDEAAPSDGALVGFRLLDLDGDREAIRWASVEAALQLVSDLLHTEPAGLPEA</sequence>
<comment type="caution">
    <text evidence="2">The sequence shown here is derived from an EMBL/GenBank/DDBJ whole genome shotgun (WGS) entry which is preliminary data.</text>
</comment>
<name>A0A5R9B9V5_9MICC</name>
<dbReference type="Proteomes" id="UP000310458">
    <property type="component" value="Unassembled WGS sequence"/>
</dbReference>
<dbReference type="InterPro" id="IPR036653">
    <property type="entry name" value="CinA-like_C"/>
</dbReference>
<dbReference type="RefSeq" id="WP_138253354.1">
    <property type="nucleotide sequence ID" value="NZ_VAVZ01000025.1"/>
</dbReference>
<evidence type="ECO:0000313" key="3">
    <source>
        <dbReference type="Proteomes" id="UP000310458"/>
    </source>
</evidence>
<feature type="domain" description="CinA C-terminal" evidence="1">
    <location>
        <begin position="21"/>
        <end position="137"/>
    </location>
</feature>
<evidence type="ECO:0000313" key="2">
    <source>
        <dbReference type="EMBL" id="TLP96069.1"/>
    </source>
</evidence>
<reference evidence="2 3" key="1">
    <citation type="submission" date="2019-05" db="EMBL/GenBank/DDBJ databases">
        <title>Nesterenkonia sp. GY074 isolated from the Southern Atlantic Ocean.</title>
        <authorList>
            <person name="Zhang G."/>
        </authorList>
    </citation>
    <scope>NUCLEOTIDE SEQUENCE [LARGE SCALE GENOMIC DNA]</scope>
    <source>
        <strain evidence="2 3">GY074</strain>
    </source>
</reference>
<evidence type="ECO:0000259" key="1">
    <source>
        <dbReference type="Pfam" id="PF02464"/>
    </source>
</evidence>
<protein>
    <submittedName>
        <fullName evidence="2">CinA family protein</fullName>
    </submittedName>
</protein>
<dbReference type="AlphaFoldDB" id="A0A5R9B9V5"/>
<dbReference type="SUPFAM" id="SSF142433">
    <property type="entry name" value="CinA-like"/>
    <property type="match status" value="1"/>
</dbReference>
<dbReference type="Pfam" id="PF02464">
    <property type="entry name" value="CinA"/>
    <property type="match status" value="1"/>
</dbReference>
<dbReference type="EMBL" id="VAVZ01000025">
    <property type="protein sequence ID" value="TLP96069.1"/>
    <property type="molecule type" value="Genomic_DNA"/>
</dbReference>
<gene>
    <name evidence="2" type="ORF">FEF26_09790</name>
</gene>
<keyword evidence="3" id="KW-1185">Reference proteome</keyword>
<dbReference type="OrthoDB" id="1253990at2"/>
<dbReference type="InterPro" id="IPR008136">
    <property type="entry name" value="CinA_C"/>
</dbReference>
<organism evidence="2 3">
    <name type="scientific">Nesterenkonia salmonea</name>
    <dbReference type="NCBI Taxonomy" id="1804987"/>
    <lineage>
        <taxon>Bacteria</taxon>
        <taxon>Bacillati</taxon>
        <taxon>Actinomycetota</taxon>
        <taxon>Actinomycetes</taxon>
        <taxon>Micrococcales</taxon>
        <taxon>Micrococcaceae</taxon>
        <taxon>Nesterenkonia</taxon>
    </lineage>
</organism>
<dbReference type="NCBIfam" id="TIGR00199">
    <property type="entry name" value="PncC_domain"/>
    <property type="match status" value="1"/>
</dbReference>
<accession>A0A5R9B9V5</accession>
<proteinExistence type="predicted"/>